<dbReference type="EMBL" id="JAJLJH010000014">
    <property type="protein sequence ID" value="MCK9689393.1"/>
    <property type="molecule type" value="Genomic_DNA"/>
</dbReference>
<protein>
    <submittedName>
        <fullName evidence="1">Uncharacterized protein</fullName>
    </submittedName>
</protein>
<organism evidence="1 2">
    <name type="scientific">Scleromatobacter humisilvae</name>
    <dbReference type="NCBI Taxonomy" id="2897159"/>
    <lineage>
        <taxon>Bacteria</taxon>
        <taxon>Pseudomonadati</taxon>
        <taxon>Pseudomonadota</taxon>
        <taxon>Betaproteobacteria</taxon>
        <taxon>Burkholderiales</taxon>
        <taxon>Sphaerotilaceae</taxon>
        <taxon>Scleromatobacter</taxon>
    </lineage>
</organism>
<dbReference type="AlphaFoldDB" id="A0A9X1YNE1"/>
<comment type="caution">
    <text evidence="1">The sequence shown here is derived from an EMBL/GenBank/DDBJ whole genome shotgun (WGS) entry which is preliminary data.</text>
</comment>
<dbReference type="Proteomes" id="UP001139353">
    <property type="component" value="Unassembled WGS sequence"/>
</dbReference>
<accession>A0A9X1YNE1</accession>
<evidence type="ECO:0000313" key="2">
    <source>
        <dbReference type="Proteomes" id="UP001139353"/>
    </source>
</evidence>
<name>A0A9X1YNE1_9BURK</name>
<proteinExistence type="predicted"/>
<keyword evidence="2" id="KW-1185">Reference proteome</keyword>
<sequence length="101" mass="11052">MLTKDSPPLALASKVLKIETLRAVATQPFNRFGWSVLDRWAFNSPAALQALEAQGLDAFRARVLDQQEREVAILLELSPSVGNSVPDSEVLAYAEVQTELA</sequence>
<gene>
    <name evidence="1" type="ORF">LPC04_27055</name>
</gene>
<dbReference type="RefSeq" id="WP_275685442.1">
    <property type="nucleotide sequence ID" value="NZ_JAJLJH010000014.1"/>
</dbReference>
<evidence type="ECO:0000313" key="1">
    <source>
        <dbReference type="EMBL" id="MCK9689393.1"/>
    </source>
</evidence>
<reference evidence="1" key="1">
    <citation type="submission" date="2021-11" db="EMBL/GenBank/DDBJ databases">
        <title>BS-T2-15 a new species belonging to the Comamonadaceae family isolated from the soil of a French oak forest.</title>
        <authorList>
            <person name="Mieszkin S."/>
            <person name="Alain K."/>
        </authorList>
    </citation>
    <scope>NUCLEOTIDE SEQUENCE</scope>
    <source>
        <strain evidence="1">BS-T2-15</strain>
    </source>
</reference>